<dbReference type="PANTHER" id="PTHR31121:SF7">
    <property type="entry name" value="MANNOSYLTRANSFERASE KTR4-RELATED"/>
    <property type="match status" value="1"/>
</dbReference>
<dbReference type="Pfam" id="PF01793">
    <property type="entry name" value="Glyco_transf_15"/>
    <property type="match status" value="1"/>
</dbReference>
<dbReference type="GO" id="GO:0016020">
    <property type="term" value="C:membrane"/>
    <property type="evidence" value="ECO:0007669"/>
    <property type="project" value="InterPro"/>
</dbReference>
<protein>
    <submittedName>
        <fullName evidence="4">Glycosyltransferase family 15 protein</fullName>
    </submittedName>
</protein>
<dbReference type="PANTHER" id="PTHR31121">
    <property type="entry name" value="ALPHA-1,2 MANNOSYLTRANSFERASE KTR1"/>
    <property type="match status" value="1"/>
</dbReference>
<keyword evidence="5" id="KW-1185">Reference proteome</keyword>
<dbReference type="EMBL" id="ML977179">
    <property type="protein sequence ID" value="KAF1982889.1"/>
    <property type="molecule type" value="Genomic_DNA"/>
</dbReference>
<dbReference type="Gene3D" id="3.90.550.10">
    <property type="entry name" value="Spore Coat Polysaccharide Biosynthesis Protein SpsA, Chain A"/>
    <property type="match status" value="1"/>
</dbReference>
<dbReference type="GO" id="GO:0000032">
    <property type="term" value="P:cell wall mannoprotein biosynthetic process"/>
    <property type="evidence" value="ECO:0007669"/>
    <property type="project" value="TreeGrafter"/>
</dbReference>
<evidence type="ECO:0000256" key="3">
    <source>
        <dbReference type="ARBA" id="ARBA00022679"/>
    </source>
</evidence>
<dbReference type="GO" id="GO:0000026">
    <property type="term" value="F:alpha-1,2-mannosyltransferase activity"/>
    <property type="evidence" value="ECO:0007669"/>
    <property type="project" value="TreeGrafter"/>
</dbReference>
<evidence type="ECO:0000313" key="4">
    <source>
        <dbReference type="EMBL" id="KAF1982889.1"/>
    </source>
</evidence>
<accession>A0A6G1GQ63</accession>
<dbReference type="AlphaFoldDB" id="A0A6G1GQ63"/>
<organism evidence="4 5">
    <name type="scientific">Aulographum hederae CBS 113979</name>
    <dbReference type="NCBI Taxonomy" id="1176131"/>
    <lineage>
        <taxon>Eukaryota</taxon>
        <taxon>Fungi</taxon>
        <taxon>Dikarya</taxon>
        <taxon>Ascomycota</taxon>
        <taxon>Pezizomycotina</taxon>
        <taxon>Dothideomycetes</taxon>
        <taxon>Pleosporomycetidae</taxon>
        <taxon>Aulographales</taxon>
        <taxon>Aulographaceae</taxon>
    </lineage>
</organism>
<dbReference type="GO" id="GO:0005794">
    <property type="term" value="C:Golgi apparatus"/>
    <property type="evidence" value="ECO:0007669"/>
    <property type="project" value="TreeGrafter"/>
</dbReference>
<dbReference type="InterPro" id="IPR029044">
    <property type="entry name" value="Nucleotide-diphossugar_trans"/>
</dbReference>
<evidence type="ECO:0000256" key="1">
    <source>
        <dbReference type="ARBA" id="ARBA00007677"/>
    </source>
</evidence>
<evidence type="ECO:0000313" key="5">
    <source>
        <dbReference type="Proteomes" id="UP000800041"/>
    </source>
</evidence>
<gene>
    <name evidence="4" type="ORF">K402DRAFT_339437</name>
</gene>
<sequence>MRINGTQFSVSKRQGGVLLSILFAIALWLVLSSPWPPLRPSDARSSRLRSAAEYHNAANFTLSTSAAPSHPDPQHWLARNSHDKYRVDQPSFTLKGMVNRVGRPKAAIISLVRDEELEGMLQSIRQLEAKWNGKYRYPWIFFSESGFGDEFKRRTQEATTSTCHYARIPQHHWEIPSFVSTQRFMNSLEYLSAIGVGKGHLVSYRHMCRWNSGLFYLHPILDDFDFYWRVEPDVHFFCDIDYDVFRFVRDNGIKYGFNMNILDDARSFPSLWSRTRKFIARHPELLHSEADFSWLLDPHANSEYNNCQFFSNFEVGDLRFFRGEKHRKYFEWLDQSGGFFYERYGDAPVHTLSLAMFAKREEMWWFGDIGYQHDINRHCPPAAYAHKCACEPTSLDENFYKLVPYESAQRKPVDSCIRMFLGEQWTKRRASNLTDRGIKQWNAKEEYGGYEMEMWDA</sequence>
<name>A0A6G1GQ63_9PEZI</name>
<dbReference type="SUPFAM" id="SSF53448">
    <property type="entry name" value="Nucleotide-diphospho-sugar transferases"/>
    <property type="match status" value="1"/>
</dbReference>
<dbReference type="Proteomes" id="UP000800041">
    <property type="component" value="Unassembled WGS sequence"/>
</dbReference>
<dbReference type="FunFam" id="3.90.550.10:FF:000051">
    <property type="entry name" value="Alpha-1,2-mannosyltransferase (Ktr4)"/>
    <property type="match status" value="1"/>
</dbReference>
<reference evidence="4" key="1">
    <citation type="journal article" date="2020" name="Stud. Mycol.">
        <title>101 Dothideomycetes genomes: a test case for predicting lifestyles and emergence of pathogens.</title>
        <authorList>
            <person name="Haridas S."/>
            <person name="Albert R."/>
            <person name="Binder M."/>
            <person name="Bloem J."/>
            <person name="Labutti K."/>
            <person name="Salamov A."/>
            <person name="Andreopoulos B."/>
            <person name="Baker S."/>
            <person name="Barry K."/>
            <person name="Bills G."/>
            <person name="Bluhm B."/>
            <person name="Cannon C."/>
            <person name="Castanera R."/>
            <person name="Culley D."/>
            <person name="Daum C."/>
            <person name="Ezra D."/>
            <person name="Gonzalez J."/>
            <person name="Henrissat B."/>
            <person name="Kuo A."/>
            <person name="Liang C."/>
            <person name="Lipzen A."/>
            <person name="Lutzoni F."/>
            <person name="Magnuson J."/>
            <person name="Mondo S."/>
            <person name="Nolan M."/>
            <person name="Ohm R."/>
            <person name="Pangilinan J."/>
            <person name="Park H.-J."/>
            <person name="Ramirez L."/>
            <person name="Alfaro M."/>
            <person name="Sun H."/>
            <person name="Tritt A."/>
            <person name="Yoshinaga Y."/>
            <person name="Zwiers L.-H."/>
            <person name="Turgeon B."/>
            <person name="Goodwin S."/>
            <person name="Spatafora J."/>
            <person name="Crous P."/>
            <person name="Grigoriev I."/>
        </authorList>
    </citation>
    <scope>NUCLEOTIDE SEQUENCE</scope>
    <source>
        <strain evidence="4">CBS 113979</strain>
    </source>
</reference>
<proteinExistence type="inferred from homology"/>
<dbReference type="GO" id="GO:0006487">
    <property type="term" value="P:protein N-linked glycosylation"/>
    <property type="evidence" value="ECO:0007669"/>
    <property type="project" value="TreeGrafter"/>
</dbReference>
<keyword evidence="3 4" id="KW-0808">Transferase</keyword>
<dbReference type="GO" id="GO:0006493">
    <property type="term" value="P:protein O-linked glycosylation"/>
    <property type="evidence" value="ECO:0007669"/>
    <property type="project" value="TreeGrafter"/>
</dbReference>
<evidence type="ECO:0000256" key="2">
    <source>
        <dbReference type="ARBA" id="ARBA00022676"/>
    </source>
</evidence>
<dbReference type="InterPro" id="IPR002685">
    <property type="entry name" value="Glyco_trans_15"/>
</dbReference>
<comment type="similarity">
    <text evidence="1">Belongs to the glycosyltransferase 15 family.</text>
</comment>
<keyword evidence="2" id="KW-0328">Glycosyltransferase</keyword>
<dbReference type="OrthoDB" id="202470at2759"/>